<keyword evidence="8" id="KW-0460">Magnesium</keyword>
<keyword evidence="7" id="KW-0067">ATP-binding</keyword>
<evidence type="ECO:0008006" key="11">
    <source>
        <dbReference type="Google" id="ProtNLM"/>
    </source>
</evidence>
<dbReference type="PANTHER" id="PTHR32057:SF14">
    <property type="entry name" value="PROTEIN ADENYLYLTRANSFERASE SELO, MITOCHONDRIAL"/>
    <property type="match status" value="1"/>
</dbReference>
<comment type="caution">
    <text evidence="9">The sequence shown here is derived from an EMBL/GenBank/DDBJ whole genome shotgun (WGS) entry which is preliminary data.</text>
</comment>
<evidence type="ECO:0000256" key="8">
    <source>
        <dbReference type="ARBA" id="ARBA00022842"/>
    </source>
</evidence>
<evidence type="ECO:0000256" key="5">
    <source>
        <dbReference type="ARBA" id="ARBA00022723"/>
    </source>
</evidence>
<sequence length="345" mass="37370">MPATSPSALRQPLLALGPRFYEPVAPKPLTNPELIACDGDAAALIGLDPEACGAGDWLALFSAERLPAGCRPLALDYAGHQFGRFNPFLGDGRVLVLGGLDTDQGWLELSLKGAGRTPYAREADGRAGLTECLHELAISRRLAGLGIPTARCLCVIAGDEQVDRRGFERAAILVRLAPSHLRFGSFENCYFKRDTEGLRVLADYLIEHHYSGRVPDDSDRHAALLQAMVTDTADLVAHWQAAGFVHGMMNTDNQSAVGITLDLGAAAFVPEDCDSSRRDAFVASPVDEKGRYAFGEQPTLGLWNCNVLARALSPIIPAEALRAALRIYEPRYLEQFEARCSAGRR</sequence>
<reference evidence="9 10" key="1">
    <citation type="journal article" date="2020" name="Microorganisms">
        <title>Osmotic Adaptation and Compatible Solute Biosynthesis of Phototrophic Bacteria as Revealed from Genome Analyses.</title>
        <authorList>
            <person name="Imhoff J.F."/>
            <person name="Rahn T."/>
            <person name="Kunzel S."/>
            <person name="Keller A."/>
            <person name="Neulinger S.C."/>
        </authorList>
    </citation>
    <scope>NUCLEOTIDE SEQUENCE [LARGE SCALE GENOMIC DNA]</scope>
    <source>
        <strain evidence="9 10">DSM 6210</strain>
    </source>
</reference>
<evidence type="ECO:0000256" key="4">
    <source>
        <dbReference type="ARBA" id="ARBA00022695"/>
    </source>
</evidence>
<organism evidence="9 10">
    <name type="scientific">Thiohalocapsa halophila</name>
    <dbReference type="NCBI Taxonomy" id="69359"/>
    <lineage>
        <taxon>Bacteria</taxon>
        <taxon>Pseudomonadati</taxon>
        <taxon>Pseudomonadota</taxon>
        <taxon>Gammaproteobacteria</taxon>
        <taxon>Chromatiales</taxon>
        <taxon>Chromatiaceae</taxon>
        <taxon>Thiohalocapsa</taxon>
    </lineage>
</organism>
<dbReference type="EMBL" id="NRRV01000096">
    <property type="protein sequence ID" value="MBK1633574.1"/>
    <property type="molecule type" value="Genomic_DNA"/>
</dbReference>
<evidence type="ECO:0000256" key="1">
    <source>
        <dbReference type="ARBA" id="ARBA00001946"/>
    </source>
</evidence>
<keyword evidence="3" id="KW-0808">Transferase</keyword>
<comment type="cofactor">
    <cofactor evidence="1">
        <name>Mg(2+)</name>
        <dbReference type="ChEBI" id="CHEBI:18420"/>
    </cofactor>
</comment>
<evidence type="ECO:0000256" key="7">
    <source>
        <dbReference type="ARBA" id="ARBA00022840"/>
    </source>
</evidence>
<evidence type="ECO:0000313" key="10">
    <source>
        <dbReference type="Proteomes" id="UP000748752"/>
    </source>
</evidence>
<evidence type="ECO:0000256" key="3">
    <source>
        <dbReference type="ARBA" id="ARBA00022679"/>
    </source>
</evidence>
<dbReference type="PANTHER" id="PTHR32057">
    <property type="entry name" value="PROTEIN ADENYLYLTRANSFERASE SELO, MITOCHONDRIAL"/>
    <property type="match status" value="1"/>
</dbReference>
<dbReference type="Proteomes" id="UP000748752">
    <property type="component" value="Unassembled WGS sequence"/>
</dbReference>
<name>A0ABS1CNQ5_9GAMM</name>
<evidence type="ECO:0000256" key="2">
    <source>
        <dbReference type="ARBA" id="ARBA00009747"/>
    </source>
</evidence>
<comment type="similarity">
    <text evidence="2">Belongs to the SELO family.</text>
</comment>
<evidence type="ECO:0000256" key="6">
    <source>
        <dbReference type="ARBA" id="ARBA00022741"/>
    </source>
</evidence>
<proteinExistence type="inferred from homology"/>
<dbReference type="Pfam" id="PF02696">
    <property type="entry name" value="SelO"/>
    <property type="match status" value="1"/>
</dbReference>
<keyword evidence="6" id="KW-0547">Nucleotide-binding</keyword>
<keyword evidence="5" id="KW-0479">Metal-binding</keyword>
<dbReference type="RefSeq" id="WP_200242395.1">
    <property type="nucleotide sequence ID" value="NZ_NRRV01000096.1"/>
</dbReference>
<protein>
    <recommendedName>
        <fullName evidence="11">YdiU family protein</fullName>
    </recommendedName>
</protein>
<dbReference type="InterPro" id="IPR003846">
    <property type="entry name" value="SelO"/>
</dbReference>
<keyword evidence="4" id="KW-0548">Nucleotidyltransferase</keyword>
<accession>A0ABS1CNQ5</accession>
<evidence type="ECO:0000313" key="9">
    <source>
        <dbReference type="EMBL" id="MBK1633574.1"/>
    </source>
</evidence>
<keyword evidence="10" id="KW-1185">Reference proteome</keyword>
<gene>
    <name evidence="9" type="ORF">CKO31_23080</name>
</gene>